<evidence type="ECO:0000256" key="7">
    <source>
        <dbReference type="ARBA" id="ARBA00023136"/>
    </source>
</evidence>
<feature type="transmembrane region" description="Helical" evidence="8">
    <location>
        <begin position="239"/>
        <end position="255"/>
    </location>
</feature>
<evidence type="ECO:0000256" key="6">
    <source>
        <dbReference type="ARBA" id="ARBA00022989"/>
    </source>
</evidence>
<evidence type="ECO:0000313" key="10">
    <source>
        <dbReference type="Proteomes" id="UP000678393"/>
    </source>
</evidence>
<organism evidence="9 10">
    <name type="scientific">Candidula unifasciata</name>
    <dbReference type="NCBI Taxonomy" id="100452"/>
    <lineage>
        <taxon>Eukaryota</taxon>
        <taxon>Metazoa</taxon>
        <taxon>Spiralia</taxon>
        <taxon>Lophotrochozoa</taxon>
        <taxon>Mollusca</taxon>
        <taxon>Gastropoda</taxon>
        <taxon>Heterobranchia</taxon>
        <taxon>Euthyneura</taxon>
        <taxon>Panpulmonata</taxon>
        <taxon>Eupulmonata</taxon>
        <taxon>Stylommatophora</taxon>
        <taxon>Helicina</taxon>
        <taxon>Helicoidea</taxon>
        <taxon>Geomitridae</taxon>
        <taxon>Candidula</taxon>
    </lineage>
</organism>
<evidence type="ECO:0000256" key="5">
    <source>
        <dbReference type="ARBA" id="ARBA00022824"/>
    </source>
</evidence>
<proteinExistence type="inferred from homology"/>
<dbReference type="PANTHER" id="PTHR22760:SF4">
    <property type="entry name" value="GPI MANNOSYLTRANSFERASE 3"/>
    <property type="match status" value="1"/>
</dbReference>
<evidence type="ECO:0000256" key="8">
    <source>
        <dbReference type="RuleBase" id="RU363075"/>
    </source>
</evidence>
<gene>
    <name evidence="9" type="ORF">CUNI_LOCUS6763</name>
</gene>
<dbReference type="EMBL" id="CAJHNH020001037">
    <property type="protein sequence ID" value="CAG5121205.1"/>
    <property type="molecule type" value="Genomic_DNA"/>
</dbReference>
<feature type="transmembrane region" description="Helical" evidence="8">
    <location>
        <begin position="12"/>
        <end position="30"/>
    </location>
</feature>
<feature type="transmembrane region" description="Helical" evidence="8">
    <location>
        <begin position="261"/>
        <end position="282"/>
    </location>
</feature>
<dbReference type="OrthoDB" id="416834at2759"/>
<sequence length="456" mass="52483">MTWEWREGLRGYSYPLVFAVFYKVLSLLGLDSRILLIKIPRLVQAVIAAWGDLCLYKLSSKLSGRATAQWTLLCHLLSWFTIYCCTRTLTNSTETVLITAALSYFPWPDHPSKPKDIYKFLALAALSVVVRPTAALVWILLCSWHLQRVYGSAAFNGTVNAYLLIGSLSFGASAVVDRIWYGRWVFVQLNFLWFNLITGGADIYGVHPWHWYFVQGFPVVLGTLIFPFVVGAWRAKNKMLLWIILWILATHSFLAHKEFRFLMPIIPLACHYCGVYFQTLCCKPPVRKFRSLKKEDKKLKAKLSVIILLVTNLIPALYFCLLHQRGTVMVTKFIYDTSLKKPDSDVLFLMPCHSTPYYSYIHNNISMRFLTCEPNLMGVSNYTDEADLFYQDPKGWLRKEYMHAGQSWPAILVYFDVLQKDISDILLQAGYHPCESFFHTHIPEGRIGSYVLVSCR</sequence>
<feature type="transmembrane region" description="Helical" evidence="8">
    <location>
        <begin position="212"/>
        <end position="232"/>
    </location>
</feature>
<dbReference type="Pfam" id="PF03901">
    <property type="entry name" value="Glyco_transf_22"/>
    <property type="match status" value="1"/>
</dbReference>
<keyword evidence="6 8" id="KW-1133">Transmembrane helix</keyword>
<accession>A0A8S3YZT7</accession>
<comment type="caution">
    <text evidence="9">The sequence shown here is derived from an EMBL/GenBank/DDBJ whole genome shotgun (WGS) entry which is preliminary data.</text>
</comment>
<dbReference type="InterPro" id="IPR005599">
    <property type="entry name" value="GPI_mannosylTrfase"/>
</dbReference>
<feature type="transmembrane region" description="Helical" evidence="8">
    <location>
        <begin position="187"/>
        <end position="206"/>
    </location>
</feature>
<comment type="similarity">
    <text evidence="8">Belongs to the glycosyltransferase 22 family.</text>
</comment>
<keyword evidence="4 8" id="KW-0812">Transmembrane</keyword>
<keyword evidence="10" id="KW-1185">Reference proteome</keyword>
<dbReference type="AlphaFoldDB" id="A0A8S3YZT7"/>
<comment type="subcellular location">
    <subcellularLocation>
        <location evidence="1 8">Endoplasmic reticulum membrane</location>
        <topology evidence="1 8">Multi-pass membrane protein</topology>
    </subcellularLocation>
</comment>
<reference evidence="9" key="1">
    <citation type="submission" date="2021-04" db="EMBL/GenBank/DDBJ databases">
        <authorList>
            <consortium name="Molecular Ecology Group"/>
        </authorList>
    </citation>
    <scope>NUCLEOTIDE SEQUENCE</scope>
</reference>
<protein>
    <recommendedName>
        <fullName evidence="8">Mannosyltransferase</fullName>
        <ecNumber evidence="8">2.4.1.-</ecNumber>
    </recommendedName>
</protein>
<feature type="transmembrane region" description="Helical" evidence="8">
    <location>
        <begin position="120"/>
        <end position="141"/>
    </location>
</feature>
<keyword evidence="5 8" id="KW-0256">Endoplasmic reticulum</keyword>
<keyword evidence="7 8" id="KW-0472">Membrane</keyword>
<name>A0A8S3YZT7_9EUPU</name>
<dbReference type="PANTHER" id="PTHR22760">
    <property type="entry name" value="GLYCOSYLTRANSFERASE"/>
    <property type="match status" value="1"/>
</dbReference>
<evidence type="ECO:0000256" key="4">
    <source>
        <dbReference type="ARBA" id="ARBA00022692"/>
    </source>
</evidence>
<keyword evidence="3" id="KW-0808">Transferase</keyword>
<dbReference type="GO" id="GO:0005789">
    <property type="term" value="C:endoplasmic reticulum membrane"/>
    <property type="evidence" value="ECO:0007669"/>
    <property type="project" value="UniProtKB-SubCell"/>
</dbReference>
<feature type="transmembrane region" description="Helical" evidence="8">
    <location>
        <begin position="303"/>
        <end position="324"/>
    </location>
</feature>
<dbReference type="EC" id="2.4.1.-" evidence="8"/>
<evidence type="ECO:0000256" key="2">
    <source>
        <dbReference type="ARBA" id="ARBA00022676"/>
    </source>
</evidence>
<dbReference type="GO" id="GO:0006506">
    <property type="term" value="P:GPI anchor biosynthetic process"/>
    <property type="evidence" value="ECO:0007669"/>
    <property type="project" value="TreeGrafter"/>
</dbReference>
<evidence type="ECO:0000256" key="3">
    <source>
        <dbReference type="ARBA" id="ARBA00022679"/>
    </source>
</evidence>
<evidence type="ECO:0000313" key="9">
    <source>
        <dbReference type="EMBL" id="CAG5121205.1"/>
    </source>
</evidence>
<dbReference type="GO" id="GO:0000026">
    <property type="term" value="F:alpha-1,2-mannosyltransferase activity"/>
    <property type="evidence" value="ECO:0007669"/>
    <property type="project" value="TreeGrafter"/>
</dbReference>
<evidence type="ECO:0000256" key="1">
    <source>
        <dbReference type="ARBA" id="ARBA00004477"/>
    </source>
</evidence>
<keyword evidence="2 8" id="KW-0328">Glycosyltransferase</keyword>
<dbReference type="Proteomes" id="UP000678393">
    <property type="component" value="Unassembled WGS sequence"/>
</dbReference>